<proteinExistence type="predicted"/>
<reference evidence="1" key="1">
    <citation type="submission" date="2019-08" db="EMBL/GenBank/DDBJ databases">
        <authorList>
            <person name="Kucharzyk K."/>
            <person name="Murdoch R.W."/>
            <person name="Higgins S."/>
            <person name="Loffler F."/>
        </authorList>
    </citation>
    <scope>NUCLEOTIDE SEQUENCE</scope>
</reference>
<comment type="caution">
    <text evidence="1">The sequence shown here is derived from an EMBL/GenBank/DDBJ whole genome shotgun (WGS) entry which is preliminary data.</text>
</comment>
<sequence>MIDKKYLGIYNESENQNQLFLVKVAKEWKLKSLGKII</sequence>
<gene>
    <name evidence="1" type="ORF">SDC9_114972</name>
</gene>
<dbReference type="EMBL" id="VSSQ01022031">
    <property type="protein sequence ID" value="MPM68046.1"/>
    <property type="molecule type" value="Genomic_DNA"/>
</dbReference>
<name>A0A645BRQ5_9ZZZZ</name>
<dbReference type="AlphaFoldDB" id="A0A645BRQ5"/>
<accession>A0A645BRQ5</accession>
<evidence type="ECO:0000313" key="1">
    <source>
        <dbReference type="EMBL" id="MPM68046.1"/>
    </source>
</evidence>
<organism evidence="1">
    <name type="scientific">bioreactor metagenome</name>
    <dbReference type="NCBI Taxonomy" id="1076179"/>
    <lineage>
        <taxon>unclassified sequences</taxon>
        <taxon>metagenomes</taxon>
        <taxon>ecological metagenomes</taxon>
    </lineage>
</organism>
<protein>
    <submittedName>
        <fullName evidence="1">Uncharacterized protein</fullName>
    </submittedName>
</protein>